<organism evidence="2">
    <name type="scientific">Riboviria sp</name>
    <dbReference type="NCBI Taxonomy" id="2585031"/>
    <lineage>
        <taxon>Viruses</taxon>
        <taxon>Riboviria</taxon>
    </lineage>
</organism>
<name>A0A514D9S6_9VIRU</name>
<proteinExistence type="predicted"/>
<protein>
    <submittedName>
        <fullName evidence="2">Uncharacterized protein</fullName>
    </submittedName>
</protein>
<sequence>MDQKPVILCKGKEIDPSELPSCRQETKTTAQASALVLSPRDKRTHRMLPRPGSQPVPSGTRGGPQWWTALNCLSVWRLHQDRCVGKMFRPQVSRLPSLPLQVYGDDAIVALLETPVRKLAKNGRKRVAAMRPAPSQVRNQHQTQVTRSSGRRRVPRIGARLQLLRSLGRPQTQRQRGPGRSMLLERPARCFATRLPMQLE</sequence>
<feature type="region of interest" description="Disordered" evidence="1">
    <location>
        <begin position="131"/>
        <end position="152"/>
    </location>
</feature>
<feature type="region of interest" description="Disordered" evidence="1">
    <location>
        <begin position="43"/>
        <end position="62"/>
    </location>
</feature>
<accession>A0A514D9S6</accession>
<reference evidence="2" key="1">
    <citation type="submission" date="2019-05" db="EMBL/GenBank/DDBJ databases">
        <title>Metatranscriptomic reconstruction reveals RNA viruses with the potential to shape carbon cycling in soil.</title>
        <authorList>
            <person name="Starr E.P."/>
            <person name="Nuccio E."/>
            <person name="Pett-Ridge J."/>
            <person name="Banfield J.F."/>
            <person name="Firestone M.K."/>
        </authorList>
    </citation>
    <scope>NUCLEOTIDE SEQUENCE</scope>
    <source>
        <strain evidence="2">H2_Bulk_35_scaffold_553</strain>
    </source>
</reference>
<evidence type="ECO:0000313" key="2">
    <source>
        <dbReference type="EMBL" id="QDH90362.1"/>
    </source>
</evidence>
<dbReference type="EMBL" id="MN035469">
    <property type="protein sequence ID" value="QDH90362.1"/>
    <property type="molecule type" value="Genomic_DNA"/>
</dbReference>
<gene>
    <name evidence="2" type="ORF">H2Bulk35553_000003</name>
</gene>
<feature type="compositionally biased region" description="Polar residues" evidence="1">
    <location>
        <begin position="136"/>
        <end position="148"/>
    </location>
</feature>
<evidence type="ECO:0000256" key="1">
    <source>
        <dbReference type="SAM" id="MobiDB-lite"/>
    </source>
</evidence>